<protein>
    <submittedName>
        <fullName evidence="1">Uncharacterized protein</fullName>
    </submittedName>
</protein>
<dbReference type="Proteomes" id="UP000886998">
    <property type="component" value="Unassembled WGS sequence"/>
</dbReference>
<dbReference type="OrthoDB" id="6466479at2759"/>
<organism evidence="1 3">
    <name type="scientific">Trichonephila inaurata madagascariensis</name>
    <dbReference type="NCBI Taxonomy" id="2747483"/>
    <lineage>
        <taxon>Eukaryota</taxon>
        <taxon>Metazoa</taxon>
        <taxon>Ecdysozoa</taxon>
        <taxon>Arthropoda</taxon>
        <taxon>Chelicerata</taxon>
        <taxon>Arachnida</taxon>
        <taxon>Araneae</taxon>
        <taxon>Araneomorphae</taxon>
        <taxon>Entelegynae</taxon>
        <taxon>Araneoidea</taxon>
        <taxon>Nephilidae</taxon>
        <taxon>Trichonephila</taxon>
        <taxon>Trichonephila inaurata</taxon>
    </lineage>
</organism>
<sequence>MIISLAIAPLDETLERCPEITDTKLSLSFKDGEFETRKEAQIKPDDSVTNNTENTDAISTLSSETTLVKGTKYTFYDAHGETFFIDNADFEEEEEEMIDIFNLNSAFVYNNSNFEMGSYNEKFHFFPIQTDVSSNNITDGNDKIDKVNFEEEEKKLKDIFNPNTRGILV</sequence>
<evidence type="ECO:0000313" key="3">
    <source>
        <dbReference type="Proteomes" id="UP000886998"/>
    </source>
</evidence>
<reference evidence="1" key="1">
    <citation type="submission" date="2020-08" db="EMBL/GenBank/DDBJ databases">
        <title>Multicomponent nature underlies the extraordinary mechanical properties of spider dragline silk.</title>
        <authorList>
            <person name="Kono N."/>
            <person name="Nakamura H."/>
            <person name="Mori M."/>
            <person name="Yoshida Y."/>
            <person name="Ohtoshi R."/>
            <person name="Malay A.D."/>
            <person name="Moran D.A.P."/>
            <person name="Tomita M."/>
            <person name="Numata K."/>
            <person name="Arakawa K."/>
        </authorList>
    </citation>
    <scope>NUCLEOTIDE SEQUENCE</scope>
</reference>
<accession>A0A8X6WPD9</accession>
<evidence type="ECO:0000313" key="2">
    <source>
        <dbReference type="EMBL" id="GFY51320.1"/>
    </source>
</evidence>
<proteinExistence type="predicted"/>
<name>A0A8X6WPD9_9ARAC</name>
<dbReference type="AlphaFoldDB" id="A0A8X6WPD9"/>
<gene>
    <name evidence="2" type="ORF">TNIN_136761</name>
    <name evidence="1" type="ORF">TNIN_571</name>
</gene>
<dbReference type="EMBL" id="BMAV01001105">
    <property type="protein sequence ID" value="GFY38888.1"/>
    <property type="molecule type" value="Genomic_DNA"/>
</dbReference>
<evidence type="ECO:0000313" key="1">
    <source>
        <dbReference type="EMBL" id="GFY38888.1"/>
    </source>
</evidence>
<dbReference type="EMBL" id="BMAV01008018">
    <property type="protein sequence ID" value="GFY51320.1"/>
    <property type="molecule type" value="Genomic_DNA"/>
</dbReference>
<comment type="caution">
    <text evidence="1">The sequence shown here is derived from an EMBL/GenBank/DDBJ whole genome shotgun (WGS) entry which is preliminary data.</text>
</comment>
<keyword evidence="3" id="KW-1185">Reference proteome</keyword>